<protein>
    <recommendedName>
        <fullName evidence="1">NB-ARC domain-containing protein</fullName>
    </recommendedName>
</protein>
<evidence type="ECO:0000259" key="1">
    <source>
        <dbReference type="Pfam" id="PF00931"/>
    </source>
</evidence>
<evidence type="ECO:0000313" key="2">
    <source>
        <dbReference type="EMBL" id="KAH0461628.1"/>
    </source>
</evidence>
<dbReference type="Proteomes" id="UP000775213">
    <property type="component" value="Unassembled WGS sequence"/>
</dbReference>
<gene>
    <name evidence="2" type="ORF">IEQ34_009203</name>
</gene>
<name>A0AAV7H167_DENCH</name>
<dbReference type="Gene3D" id="3.40.50.300">
    <property type="entry name" value="P-loop containing nucleotide triphosphate hydrolases"/>
    <property type="match status" value="1"/>
</dbReference>
<feature type="domain" description="NB-ARC" evidence="1">
    <location>
        <begin position="2"/>
        <end position="84"/>
    </location>
</feature>
<dbReference type="EMBL" id="JAGFBR010000009">
    <property type="protein sequence ID" value="KAH0461628.1"/>
    <property type="molecule type" value="Genomic_DNA"/>
</dbReference>
<dbReference type="AlphaFoldDB" id="A0AAV7H167"/>
<comment type="caution">
    <text evidence="2">The sequence shown here is derived from an EMBL/GenBank/DDBJ whole genome shotgun (WGS) entry which is preliminary data.</text>
</comment>
<proteinExistence type="predicted"/>
<keyword evidence="3" id="KW-1185">Reference proteome</keyword>
<organism evidence="2 3">
    <name type="scientific">Dendrobium chrysotoxum</name>
    <name type="common">Orchid</name>
    <dbReference type="NCBI Taxonomy" id="161865"/>
    <lineage>
        <taxon>Eukaryota</taxon>
        <taxon>Viridiplantae</taxon>
        <taxon>Streptophyta</taxon>
        <taxon>Embryophyta</taxon>
        <taxon>Tracheophyta</taxon>
        <taxon>Spermatophyta</taxon>
        <taxon>Magnoliopsida</taxon>
        <taxon>Liliopsida</taxon>
        <taxon>Asparagales</taxon>
        <taxon>Orchidaceae</taxon>
        <taxon>Epidendroideae</taxon>
        <taxon>Malaxideae</taxon>
        <taxon>Dendrobiinae</taxon>
        <taxon>Dendrobium</taxon>
    </lineage>
</organism>
<dbReference type="InterPro" id="IPR002182">
    <property type="entry name" value="NB-ARC"/>
</dbReference>
<dbReference type="InterPro" id="IPR027417">
    <property type="entry name" value="P-loop_NTPase"/>
</dbReference>
<dbReference type="Pfam" id="PF00931">
    <property type="entry name" value="NB-ARC"/>
    <property type="match status" value="1"/>
</dbReference>
<reference evidence="2 3" key="1">
    <citation type="journal article" date="2021" name="Hortic Res">
        <title>Chromosome-scale assembly of the Dendrobium chrysotoxum genome enhances the understanding of orchid evolution.</title>
        <authorList>
            <person name="Zhang Y."/>
            <person name="Zhang G.Q."/>
            <person name="Zhang D."/>
            <person name="Liu X.D."/>
            <person name="Xu X.Y."/>
            <person name="Sun W.H."/>
            <person name="Yu X."/>
            <person name="Zhu X."/>
            <person name="Wang Z.W."/>
            <person name="Zhao X."/>
            <person name="Zhong W.Y."/>
            <person name="Chen H."/>
            <person name="Yin W.L."/>
            <person name="Huang T."/>
            <person name="Niu S.C."/>
            <person name="Liu Z.J."/>
        </authorList>
    </citation>
    <scope>NUCLEOTIDE SEQUENCE [LARGE SCALE GENOMIC DNA]</scope>
    <source>
        <strain evidence="2">Lindl</strain>
    </source>
</reference>
<accession>A0AAV7H167</accession>
<sequence length="100" mass="11692">MSQQFKVFHSTLPMLESLNERSHLETFEALQGSLWIEIMSKKFLLMLNGIWENDEEHDKSKWENMFAPLAYENFGSRLLVTTQNGLNYKMIAKVIRGPRG</sequence>
<evidence type="ECO:0000313" key="3">
    <source>
        <dbReference type="Proteomes" id="UP000775213"/>
    </source>
</evidence>